<feature type="domain" description="NADPH-dependent FMN reductase-like" evidence="1">
    <location>
        <begin position="6"/>
        <end position="133"/>
    </location>
</feature>
<name>A0A3M9N7F1_9BACT</name>
<dbReference type="InterPro" id="IPR050712">
    <property type="entry name" value="NAD(P)H-dep_reductase"/>
</dbReference>
<dbReference type="AlphaFoldDB" id="A0A3M9N7F1"/>
<dbReference type="GO" id="GO:0016491">
    <property type="term" value="F:oxidoreductase activity"/>
    <property type="evidence" value="ECO:0007669"/>
    <property type="project" value="InterPro"/>
</dbReference>
<dbReference type="OrthoDB" id="9812295at2"/>
<dbReference type="Pfam" id="PF03358">
    <property type="entry name" value="FMN_red"/>
    <property type="match status" value="1"/>
</dbReference>
<proteinExistence type="predicted"/>
<dbReference type="InterPro" id="IPR029039">
    <property type="entry name" value="Flavoprotein-like_sf"/>
</dbReference>
<sequence length="187" mass="20779">MGLKKNIFIIIGSASKNSANEKLIANFISLTKDFFETTVFTGLKSLPHFDPELSTNRPPPSIVDFRRNIEQADGIVICTPEYIFSIPAGLKNALEWCVATTLFSEKPLAIITASADGRKAHEELQLIMKTLMAKFTEVTAFLIQGVRGQVNEKGEIINKKIESDFVRFIQAFMELTGVSENKLNVPV</sequence>
<dbReference type="Gene3D" id="3.40.50.360">
    <property type="match status" value="1"/>
</dbReference>
<keyword evidence="3" id="KW-1185">Reference proteome</keyword>
<dbReference type="GO" id="GO:0005829">
    <property type="term" value="C:cytosol"/>
    <property type="evidence" value="ECO:0007669"/>
    <property type="project" value="TreeGrafter"/>
</dbReference>
<dbReference type="EMBL" id="RJJR01000017">
    <property type="protein sequence ID" value="RNI33661.1"/>
    <property type="molecule type" value="Genomic_DNA"/>
</dbReference>
<dbReference type="InterPro" id="IPR005025">
    <property type="entry name" value="FMN_Rdtase-like_dom"/>
</dbReference>
<dbReference type="Proteomes" id="UP000267223">
    <property type="component" value="Unassembled WGS sequence"/>
</dbReference>
<accession>A0A3M9N7F1</accession>
<dbReference type="PANTHER" id="PTHR30543:SF21">
    <property type="entry name" value="NAD(P)H-DEPENDENT FMN REDUCTASE LOT6"/>
    <property type="match status" value="1"/>
</dbReference>
<comment type="caution">
    <text evidence="2">The sequence shown here is derived from an EMBL/GenBank/DDBJ whole genome shotgun (WGS) entry which is preliminary data.</text>
</comment>
<protein>
    <submittedName>
        <fullName evidence="2">NAD(P)H-dependent oxidoreductase</fullName>
    </submittedName>
</protein>
<evidence type="ECO:0000259" key="1">
    <source>
        <dbReference type="Pfam" id="PF03358"/>
    </source>
</evidence>
<dbReference type="SUPFAM" id="SSF52218">
    <property type="entry name" value="Flavoproteins"/>
    <property type="match status" value="1"/>
</dbReference>
<dbReference type="PANTHER" id="PTHR30543">
    <property type="entry name" value="CHROMATE REDUCTASE"/>
    <property type="match status" value="1"/>
</dbReference>
<reference evidence="2 3" key="1">
    <citation type="submission" date="2018-11" db="EMBL/GenBank/DDBJ databases">
        <title>Draft genome sequence of Ferruginibacter sp. BO-59.</title>
        <authorList>
            <person name="Im W.T."/>
        </authorList>
    </citation>
    <scope>NUCLEOTIDE SEQUENCE [LARGE SCALE GENOMIC DNA]</scope>
    <source>
        <strain evidence="2 3">BO-59</strain>
    </source>
</reference>
<dbReference type="RefSeq" id="WP_123122147.1">
    <property type="nucleotide sequence ID" value="NZ_RJJR01000017.1"/>
</dbReference>
<dbReference type="GO" id="GO:0010181">
    <property type="term" value="F:FMN binding"/>
    <property type="evidence" value="ECO:0007669"/>
    <property type="project" value="TreeGrafter"/>
</dbReference>
<evidence type="ECO:0000313" key="3">
    <source>
        <dbReference type="Proteomes" id="UP000267223"/>
    </source>
</evidence>
<evidence type="ECO:0000313" key="2">
    <source>
        <dbReference type="EMBL" id="RNI33661.1"/>
    </source>
</evidence>
<organism evidence="2 3">
    <name type="scientific">Hanamia caeni</name>
    <dbReference type="NCBI Taxonomy" id="2294116"/>
    <lineage>
        <taxon>Bacteria</taxon>
        <taxon>Pseudomonadati</taxon>
        <taxon>Bacteroidota</taxon>
        <taxon>Chitinophagia</taxon>
        <taxon>Chitinophagales</taxon>
        <taxon>Chitinophagaceae</taxon>
        <taxon>Hanamia</taxon>
    </lineage>
</organism>
<gene>
    <name evidence="2" type="ORF">EFY79_18050</name>
</gene>